<evidence type="ECO:0008006" key="3">
    <source>
        <dbReference type="Google" id="ProtNLM"/>
    </source>
</evidence>
<protein>
    <recommendedName>
        <fullName evidence="3">Phage protein</fullName>
    </recommendedName>
</protein>
<name>M6HTK3_LEPIR</name>
<evidence type="ECO:0000313" key="2">
    <source>
        <dbReference type="Proteomes" id="UP000012089"/>
    </source>
</evidence>
<reference evidence="1 2" key="1">
    <citation type="submission" date="2013-01" db="EMBL/GenBank/DDBJ databases">
        <authorList>
            <person name="Harkins D.M."/>
            <person name="Durkin A.S."/>
            <person name="Brinkac L.M."/>
            <person name="Haft D.H."/>
            <person name="Selengut J.D."/>
            <person name="Sanka R."/>
            <person name="DePew J."/>
            <person name="Purushe J."/>
            <person name="Tulsiani S.M."/>
            <person name="Graham G.C."/>
            <person name="Burns M.-A."/>
            <person name="Dohnt M.F."/>
            <person name="Smythe L.D."/>
            <person name="McKay D.B."/>
            <person name="Craig S.B."/>
            <person name="Vinetz J.M."/>
            <person name="Sutton G.G."/>
            <person name="Nierman W.C."/>
            <person name="Fouts D.E."/>
        </authorList>
    </citation>
    <scope>NUCLEOTIDE SEQUENCE [LARGE SCALE GENOMIC DNA]</scope>
    <source>
        <strain evidence="1 2">LT2156</strain>
    </source>
</reference>
<gene>
    <name evidence="1" type="ORF">LEP1GSC158_0609</name>
</gene>
<sequence>MIIKVIKPVYDRYNEIIPNQTTTIEVDAIRVTSSTQIKKSPEGEPQYTSVKIIFPAGSNVQSRDKIKWEGRDLSIIDFYSAKDALENEEYIRVFA</sequence>
<proteinExistence type="predicted"/>
<evidence type="ECO:0000313" key="1">
    <source>
        <dbReference type="EMBL" id="EMM94261.1"/>
    </source>
</evidence>
<comment type="caution">
    <text evidence="1">The sequence shown here is derived from an EMBL/GenBank/DDBJ whole genome shotgun (WGS) entry which is preliminary data.</text>
</comment>
<dbReference type="EMBL" id="AFMF02000036">
    <property type="protein sequence ID" value="EMM94261.1"/>
    <property type="molecule type" value="Genomic_DNA"/>
</dbReference>
<accession>M6HTK3</accession>
<dbReference type="AlphaFoldDB" id="M6HTK3"/>
<dbReference type="Proteomes" id="UP000012089">
    <property type="component" value="Unassembled WGS sequence"/>
</dbReference>
<organism evidence="1 2">
    <name type="scientific">Leptospira interrogans serovar Zanoni str. LT2156</name>
    <dbReference type="NCBI Taxonomy" id="1001601"/>
    <lineage>
        <taxon>Bacteria</taxon>
        <taxon>Pseudomonadati</taxon>
        <taxon>Spirochaetota</taxon>
        <taxon>Spirochaetia</taxon>
        <taxon>Leptospirales</taxon>
        <taxon>Leptospiraceae</taxon>
        <taxon>Leptospira</taxon>
    </lineage>
</organism>